<dbReference type="InParanoid" id="G0P416"/>
<dbReference type="InterPro" id="IPR007767">
    <property type="entry name" value="DUF684"/>
</dbReference>
<proteinExistence type="predicted"/>
<dbReference type="HOGENOM" id="CLU_040461_1_1_1"/>
<organism evidence="2">
    <name type="scientific">Caenorhabditis brenneri</name>
    <name type="common">Nematode worm</name>
    <dbReference type="NCBI Taxonomy" id="135651"/>
    <lineage>
        <taxon>Eukaryota</taxon>
        <taxon>Metazoa</taxon>
        <taxon>Ecdysozoa</taxon>
        <taxon>Nematoda</taxon>
        <taxon>Chromadorea</taxon>
        <taxon>Rhabditida</taxon>
        <taxon>Rhabditina</taxon>
        <taxon>Rhabditomorpha</taxon>
        <taxon>Rhabditoidea</taxon>
        <taxon>Rhabditidae</taxon>
        <taxon>Peloderinae</taxon>
        <taxon>Caenorhabditis</taxon>
    </lineage>
</organism>
<keyword evidence="2" id="KW-1185">Reference proteome</keyword>
<accession>G0P416</accession>
<dbReference type="PANTHER" id="PTHR31464:SF3">
    <property type="entry name" value="AAA DOMAIN-CONTAINING PROTEIN-RELATED"/>
    <property type="match status" value="1"/>
</dbReference>
<dbReference type="eggNOG" id="ENOG502TJGH">
    <property type="taxonomic scope" value="Eukaryota"/>
</dbReference>
<protein>
    <submittedName>
        <fullName evidence="1">Uncharacterized protein</fullName>
    </submittedName>
</protein>
<reference evidence="2" key="1">
    <citation type="submission" date="2011-07" db="EMBL/GenBank/DDBJ databases">
        <authorList>
            <consortium name="Caenorhabditis brenneri Sequencing and Analysis Consortium"/>
            <person name="Wilson R.K."/>
        </authorList>
    </citation>
    <scope>NUCLEOTIDE SEQUENCE [LARGE SCALE GENOMIC DNA]</scope>
    <source>
        <strain evidence="2">PB2801</strain>
    </source>
</reference>
<dbReference type="Pfam" id="PF05075">
    <property type="entry name" value="DUF684"/>
    <property type="match status" value="1"/>
</dbReference>
<dbReference type="PANTHER" id="PTHR31464">
    <property type="entry name" value="PROTEIN CBG01266"/>
    <property type="match status" value="1"/>
</dbReference>
<dbReference type="Proteomes" id="UP000008068">
    <property type="component" value="Unassembled WGS sequence"/>
</dbReference>
<dbReference type="EMBL" id="GL380056">
    <property type="protein sequence ID" value="EGT44569.1"/>
    <property type="molecule type" value="Genomic_DNA"/>
</dbReference>
<dbReference type="AlphaFoldDB" id="G0P416"/>
<dbReference type="STRING" id="135651.G0P416"/>
<sequence length="400" mass="46138">MIQNFTDYLDGAIDVAKGLCAIGAFIYPPAAPVLGVIAGVGVLVQLVIEMTKPDDKLVPVFNKMKELEKTIFEVQKKMRAHFKELRSFIAESEFAADIITEASVRMKLMRNCLKYPTREAVNSFSNANEKHSALKLVYMMISFLEQKSTNPLAMAMEADKSKSAATFHKWENIISDLFSQFLFIEGFASGLLKDKCSYDWDRIQDRSDEVFKAIHNWKRAYGLHTYWDDASEYLRKYAQNTTRLTNSEKADEIRQKLQSYATDDVFYVIVFNHSNNENHLYYKIKSENRDRLLHYTGARGTNFLIYRRSISDEIDISKLIQDVRTKMERFKTLRYDDTVPVPPEIKNEEFVSGAFSLLIGDLDEEIRWANCANLEQGPGWISDSFWFGGTCNRRLLIAPY</sequence>
<evidence type="ECO:0000313" key="2">
    <source>
        <dbReference type="Proteomes" id="UP000008068"/>
    </source>
</evidence>
<name>G0P416_CAEBE</name>
<evidence type="ECO:0000313" key="1">
    <source>
        <dbReference type="EMBL" id="EGT44569.1"/>
    </source>
</evidence>
<gene>
    <name evidence="1" type="ORF">CAEBREN_21579</name>
</gene>
<dbReference type="OMA" id="RWANCAN"/>